<reference evidence="3 4" key="1">
    <citation type="submission" date="2019-08" db="EMBL/GenBank/DDBJ databases">
        <title>Paraburkholderia sp. DCY113.</title>
        <authorList>
            <person name="Kang J."/>
        </authorList>
    </citation>
    <scope>NUCLEOTIDE SEQUENCE [LARGE SCALE GENOMIC DNA]</scope>
    <source>
        <strain evidence="3 4">DCY113</strain>
    </source>
</reference>
<comment type="caution">
    <text evidence="3">The sequence shown here is derived from an EMBL/GenBank/DDBJ whole genome shotgun (WGS) entry which is preliminary data.</text>
</comment>
<organism evidence="3 4">
    <name type="scientific">Paraburkholderia panacisoli</name>
    <dbReference type="NCBI Taxonomy" id="2603818"/>
    <lineage>
        <taxon>Bacteria</taxon>
        <taxon>Pseudomonadati</taxon>
        <taxon>Pseudomonadota</taxon>
        <taxon>Betaproteobacteria</taxon>
        <taxon>Burkholderiales</taxon>
        <taxon>Burkholderiaceae</taxon>
        <taxon>Paraburkholderia</taxon>
    </lineage>
</organism>
<feature type="signal peptide" evidence="2">
    <location>
        <begin position="1"/>
        <end position="22"/>
    </location>
</feature>
<protein>
    <submittedName>
        <fullName evidence="3">DUF4148 domain-containing protein</fullName>
    </submittedName>
</protein>
<evidence type="ECO:0000313" key="4">
    <source>
        <dbReference type="Proteomes" id="UP000325273"/>
    </source>
</evidence>
<name>A0A5B0H894_9BURK</name>
<dbReference type="Proteomes" id="UP000325273">
    <property type="component" value="Unassembled WGS sequence"/>
</dbReference>
<accession>A0A5B0H894</accession>
<gene>
    <name evidence="3" type="ORF">FVF58_16035</name>
</gene>
<dbReference type="AlphaFoldDB" id="A0A5B0H894"/>
<evidence type="ECO:0000256" key="2">
    <source>
        <dbReference type="SAM" id="SignalP"/>
    </source>
</evidence>
<feature type="chain" id="PRO_5022741452" evidence="2">
    <location>
        <begin position="23"/>
        <end position="101"/>
    </location>
</feature>
<keyword evidence="4" id="KW-1185">Reference proteome</keyword>
<evidence type="ECO:0000313" key="3">
    <source>
        <dbReference type="EMBL" id="KAA1011428.1"/>
    </source>
</evidence>
<evidence type="ECO:0000256" key="1">
    <source>
        <dbReference type="SAM" id="MobiDB-lite"/>
    </source>
</evidence>
<dbReference type="EMBL" id="VTUZ01000009">
    <property type="protein sequence ID" value="KAA1011428.1"/>
    <property type="molecule type" value="Genomic_DNA"/>
</dbReference>
<sequence>MKSIIRAAIIASALVIPVASFAQSTGHTTRAQVRAELAQLESVGYHVGDGEQTHYPDAIQAAEAKLVARDASASSYGGAPSGTSQSGSRVSVADWNAMYSR</sequence>
<dbReference type="Pfam" id="PF13663">
    <property type="entry name" value="DUF4148"/>
    <property type="match status" value="1"/>
</dbReference>
<feature type="region of interest" description="Disordered" evidence="1">
    <location>
        <begin position="73"/>
        <end position="101"/>
    </location>
</feature>
<dbReference type="InterPro" id="IPR025421">
    <property type="entry name" value="DUF4148"/>
</dbReference>
<proteinExistence type="predicted"/>
<feature type="compositionally biased region" description="Low complexity" evidence="1">
    <location>
        <begin position="73"/>
        <end position="84"/>
    </location>
</feature>
<dbReference type="RefSeq" id="WP_149670861.1">
    <property type="nucleotide sequence ID" value="NZ_VTUZ01000009.1"/>
</dbReference>
<keyword evidence="2" id="KW-0732">Signal</keyword>